<dbReference type="Pfam" id="PF08402">
    <property type="entry name" value="TOBE_2"/>
    <property type="match status" value="1"/>
</dbReference>
<dbReference type="PROSITE" id="PS00211">
    <property type="entry name" value="ABC_TRANSPORTER_1"/>
    <property type="match status" value="1"/>
</dbReference>
<dbReference type="InterPro" id="IPR003439">
    <property type="entry name" value="ABC_transporter-like_ATP-bd"/>
</dbReference>
<dbReference type="InterPro" id="IPR013611">
    <property type="entry name" value="Transp-assoc_OB_typ2"/>
</dbReference>
<dbReference type="SUPFAM" id="SSF52540">
    <property type="entry name" value="P-loop containing nucleoside triphosphate hydrolases"/>
    <property type="match status" value="1"/>
</dbReference>
<dbReference type="Pfam" id="PF00005">
    <property type="entry name" value="ABC_tran"/>
    <property type="match status" value="1"/>
</dbReference>
<protein>
    <submittedName>
        <fullName evidence="5">ABC transporter ATP-binding protein</fullName>
    </submittedName>
</protein>
<evidence type="ECO:0000313" key="5">
    <source>
        <dbReference type="EMBL" id="GAA2087971.1"/>
    </source>
</evidence>
<accession>A0ABN2WD27</accession>
<dbReference type="Proteomes" id="UP001500984">
    <property type="component" value="Unassembled WGS sequence"/>
</dbReference>
<keyword evidence="6" id="KW-1185">Reference proteome</keyword>
<evidence type="ECO:0000259" key="4">
    <source>
        <dbReference type="PROSITE" id="PS50893"/>
    </source>
</evidence>
<dbReference type="PROSITE" id="PS50893">
    <property type="entry name" value="ABC_TRANSPORTER_2"/>
    <property type="match status" value="1"/>
</dbReference>
<dbReference type="RefSeq" id="WP_344334536.1">
    <property type="nucleotide sequence ID" value="NZ_BAAAPZ010000002.1"/>
</dbReference>
<dbReference type="SMART" id="SM00382">
    <property type="entry name" value="AAA"/>
    <property type="match status" value="1"/>
</dbReference>
<evidence type="ECO:0000256" key="3">
    <source>
        <dbReference type="ARBA" id="ARBA00022840"/>
    </source>
</evidence>
<evidence type="ECO:0000256" key="1">
    <source>
        <dbReference type="ARBA" id="ARBA00022448"/>
    </source>
</evidence>
<comment type="caution">
    <text evidence="5">The sequence shown here is derived from an EMBL/GenBank/DDBJ whole genome shotgun (WGS) entry which is preliminary data.</text>
</comment>
<proteinExistence type="predicted"/>
<dbReference type="GO" id="GO:0005524">
    <property type="term" value="F:ATP binding"/>
    <property type="evidence" value="ECO:0007669"/>
    <property type="project" value="UniProtKB-KW"/>
</dbReference>
<evidence type="ECO:0000313" key="6">
    <source>
        <dbReference type="Proteomes" id="UP001500984"/>
    </source>
</evidence>
<dbReference type="PANTHER" id="PTHR42781:SF4">
    <property type="entry name" value="SPERMIDINE_PUTRESCINE IMPORT ATP-BINDING PROTEIN POTA"/>
    <property type="match status" value="1"/>
</dbReference>
<feature type="domain" description="ABC transporter" evidence="4">
    <location>
        <begin position="10"/>
        <end position="240"/>
    </location>
</feature>
<dbReference type="EMBL" id="BAAAPZ010000002">
    <property type="protein sequence ID" value="GAA2087971.1"/>
    <property type="molecule type" value="Genomic_DNA"/>
</dbReference>
<dbReference type="InterPro" id="IPR017871">
    <property type="entry name" value="ABC_transporter-like_CS"/>
</dbReference>
<evidence type="ECO:0000256" key="2">
    <source>
        <dbReference type="ARBA" id="ARBA00022741"/>
    </source>
</evidence>
<keyword evidence="2" id="KW-0547">Nucleotide-binding</keyword>
<dbReference type="InterPro" id="IPR050093">
    <property type="entry name" value="ABC_SmlMolc_Importer"/>
</dbReference>
<gene>
    <name evidence="5" type="ORF">GCM10009823_02740</name>
</gene>
<reference evidence="5 6" key="1">
    <citation type="journal article" date="2019" name="Int. J. Syst. Evol. Microbiol.">
        <title>The Global Catalogue of Microorganisms (GCM) 10K type strain sequencing project: providing services to taxonomists for standard genome sequencing and annotation.</title>
        <authorList>
            <consortium name="The Broad Institute Genomics Platform"/>
            <consortium name="The Broad Institute Genome Sequencing Center for Infectious Disease"/>
            <person name="Wu L."/>
            <person name="Ma J."/>
        </authorList>
    </citation>
    <scope>NUCLEOTIDE SEQUENCE [LARGE SCALE GENOMIC DNA]</scope>
    <source>
        <strain evidence="5 6">JCM 15900</strain>
    </source>
</reference>
<dbReference type="InterPro" id="IPR003593">
    <property type="entry name" value="AAA+_ATPase"/>
</dbReference>
<name>A0ABN2WD27_9MICO</name>
<dbReference type="PANTHER" id="PTHR42781">
    <property type="entry name" value="SPERMIDINE/PUTRESCINE IMPORT ATP-BINDING PROTEIN POTA"/>
    <property type="match status" value="1"/>
</dbReference>
<dbReference type="SUPFAM" id="SSF50331">
    <property type="entry name" value="MOP-like"/>
    <property type="match status" value="1"/>
</dbReference>
<keyword evidence="3 5" id="KW-0067">ATP-binding</keyword>
<dbReference type="InterPro" id="IPR008995">
    <property type="entry name" value="Mo/tungstate-bd_C_term_dom"/>
</dbReference>
<sequence length="378" mass="40273">MTSSSKGASLSLDSISKHYGPVTAAQDVSLEVRAGEFVSLLGPSGSGKTTTLNMIAGFDDPSSGTISIDGVDVTSIPIHRRNIGMVFQGYALFPHMSVEKNVEYPLKQHGFSKPERAEAVSRALETVSLSGFRERMPAQLSGGQRQRVALARAIAYDPPLLLMDEPLSALDRALRESLQGEIRKIHRELGTTVIYVTHDQDEALALSDRIVVFSEGRVQQIGTPSELYRSPANDFVSRFLGESIHVSGAVQMVEGRAEFEAGETSWPVQARVSGPAEAMIRPENVALGPPEAVSGDGVPSVSAVVKDIVYMGHSVKFSVDLADGARGGGVVRMSSGDAPPVEVGDCVRLSWSPQNATILPGHEAAAGDADEEIAEVRR</sequence>
<keyword evidence="1" id="KW-0813">Transport</keyword>
<dbReference type="InterPro" id="IPR027417">
    <property type="entry name" value="P-loop_NTPase"/>
</dbReference>
<organism evidence="5 6">
    <name type="scientific">Brevibacterium salitolerans</name>
    <dbReference type="NCBI Taxonomy" id="1403566"/>
    <lineage>
        <taxon>Bacteria</taxon>
        <taxon>Bacillati</taxon>
        <taxon>Actinomycetota</taxon>
        <taxon>Actinomycetes</taxon>
        <taxon>Micrococcales</taxon>
        <taxon>Brevibacteriaceae</taxon>
        <taxon>Brevibacterium</taxon>
    </lineage>
</organism>
<dbReference type="Gene3D" id="3.40.50.300">
    <property type="entry name" value="P-loop containing nucleotide triphosphate hydrolases"/>
    <property type="match status" value="1"/>
</dbReference>